<comment type="caution">
    <text evidence="2">The sequence shown here is derived from an EMBL/GenBank/DDBJ whole genome shotgun (WGS) entry which is preliminary data.</text>
</comment>
<evidence type="ECO:0000313" key="2">
    <source>
        <dbReference type="EMBL" id="KAL3799872.1"/>
    </source>
</evidence>
<organism evidence="2 3">
    <name type="scientific">Cyclotella atomus</name>
    <dbReference type="NCBI Taxonomy" id="382360"/>
    <lineage>
        <taxon>Eukaryota</taxon>
        <taxon>Sar</taxon>
        <taxon>Stramenopiles</taxon>
        <taxon>Ochrophyta</taxon>
        <taxon>Bacillariophyta</taxon>
        <taxon>Coscinodiscophyceae</taxon>
        <taxon>Thalassiosirophycidae</taxon>
        <taxon>Stephanodiscales</taxon>
        <taxon>Stephanodiscaceae</taxon>
        <taxon>Cyclotella</taxon>
    </lineage>
</organism>
<gene>
    <name evidence="2" type="ORF">ACHAWO_009993</name>
</gene>
<feature type="compositionally biased region" description="Basic and acidic residues" evidence="1">
    <location>
        <begin position="50"/>
        <end position="61"/>
    </location>
</feature>
<dbReference type="Proteomes" id="UP001530400">
    <property type="component" value="Unassembled WGS sequence"/>
</dbReference>
<name>A0ABD3QHL2_9STRA</name>
<sequence>MVGVGLVHIRHDDVADEFGNLCELAFSKGQVTHDPRINASGKLNDEGDDLKDVPPVEDARADANATHSSYKESNEN</sequence>
<reference evidence="2 3" key="1">
    <citation type="submission" date="2024-10" db="EMBL/GenBank/DDBJ databases">
        <title>Updated reference genomes for cyclostephanoid diatoms.</title>
        <authorList>
            <person name="Roberts W.R."/>
            <person name="Alverson A.J."/>
        </authorList>
    </citation>
    <scope>NUCLEOTIDE SEQUENCE [LARGE SCALE GENOMIC DNA]</scope>
    <source>
        <strain evidence="2 3">AJA010-31</strain>
    </source>
</reference>
<dbReference type="AlphaFoldDB" id="A0ABD3QHL2"/>
<accession>A0ABD3QHL2</accession>
<evidence type="ECO:0000256" key="1">
    <source>
        <dbReference type="SAM" id="MobiDB-lite"/>
    </source>
</evidence>
<protein>
    <submittedName>
        <fullName evidence="2">Uncharacterized protein</fullName>
    </submittedName>
</protein>
<evidence type="ECO:0000313" key="3">
    <source>
        <dbReference type="Proteomes" id="UP001530400"/>
    </source>
</evidence>
<proteinExistence type="predicted"/>
<feature type="region of interest" description="Disordered" evidence="1">
    <location>
        <begin position="33"/>
        <end position="76"/>
    </location>
</feature>
<dbReference type="EMBL" id="JALLPJ020000175">
    <property type="protein sequence ID" value="KAL3799872.1"/>
    <property type="molecule type" value="Genomic_DNA"/>
</dbReference>
<keyword evidence="3" id="KW-1185">Reference proteome</keyword>